<reference evidence="2 3" key="1">
    <citation type="submission" date="2016-03" db="EMBL/GenBank/DDBJ databases">
        <title>Acinetobacter genomospecies 28 strain ANC 4149.</title>
        <authorList>
            <person name="Radolfova-Krizova L."/>
            <person name="Nemec A."/>
        </authorList>
    </citation>
    <scope>NUCLEOTIDE SEQUENCE [LARGE SCALE GENOMIC DNA]</scope>
    <source>
        <strain evidence="2 3">ANC 4149</strain>
    </source>
</reference>
<protein>
    <submittedName>
        <fullName evidence="2">Phosphate--AMP phosphotransferase</fullName>
    </submittedName>
</protein>
<name>A0A151Y117_9GAMM</name>
<keyword evidence="2" id="KW-0808">Transferase</keyword>
<evidence type="ECO:0000313" key="3">
    <source>
        <dbReference type="Proteomes" id="UP000076276"/>
    </source>
</evidence>
<dbReference type="Gene3D" id="3.40.50.300">
    <property type="entry name" value="P-loop containing nucleotide triphosphate hydrolases"/>
    <property type="match status" value="2"/>
</dbReference>
<dbReference type="GO" id="GO:0016740">
    <property type="term" value="F:transferase activity"/>
    <property type="evidence" value="ECO:0007669"/>
    <property type="project" value="UniProtKB-KW"/>
</dbReference>
<organism evidence="2 3">
    <name type="scientific">Acinetobacter pragensis</name>
    <dbReference type="NCBI Taxonomy" id="1806892"/>
    <lineage>
        <taxon>Bacteria</taxon>
        <taxon>Pseudomonadati</taxon>
        <taxon>Pseudomonadota</taxon>
        <taxon>Gammaproteobacteria</taxon>
        <taxon>Moraxellales</taxon>
        <taxon>Moraxellaceae</taxon>
        <taxon>Acinetobacter</taxon>
    </lineage>
</organism>
<dbReference type="RefSeq" id="WP_067669614.1">
    <property type="nucleotide sequence ID" value="NZ_CBCSIK010000003.1"/>
</dbReference>
<dbReference type="PANTHER" id="PTHR34383:SF3">
    <property type="entry name" value="POLYPHOSPHATE:AMP PHOSPHOTRANSFERASE"/>
    <property type="match status" value="1"/>
</dbReference>
<dbReference type="OrthoDB" id="9775224at2"/>
<proteinExistence type="predicted"/>
<feature type="domain" description="Polyphosphate kinase-2-related" evidence="1">
    <location>
        <begin position="255"/>
        <end position="471"/>
    </location>
</feature>
<dbReference type="Pfam" id="PF03976">
    <property type="entry name" value="PPK2"/>
    <property type="match status" value="2"/>
</dbReference>
<dbReference type="STRING" id="1806892.AZH43_02465"/>
<dbReference type="InterPro" id="IPR022488">
    <property type="entry name" value="PPK2-related"/>
</dbReference>
<dbReference type="Proteomes" id="UP000076276">
    <property type="component" value="Unassembled WGS sequence"/>
</dbReference>
<feature type="domain" description="Polyphosphate kinase-2-related" evidence="1">
    <location>
        <begin position="16"/>
        <end position="223"/>
    </location>
</feature>
<accession>A0A151Y117</accession>
<evidence type="ECO:0000313" key="2">
    <source>
        <dbReference type="EMBL" id="KYQ71732.1"/>
    </source>
</evidence>
<dbReference type="EMBL" id="LUAW01000023">
    <property type="protein sequence ID" value="KYQ71732.1"/>
    <property type="molecule type" value="Genomic_DNA"/>
</dbReference>
<dbReference type="PANTHER" id="PTHR34383">
    <property type="entry name" value="POLYPHOSPHATE:AMP PHOSPHOTRANSFERASE-RELATED"/>
    <property type="match status" value="1"/>
</dbReference>
<dbReference type="InterPro" id="IPR027417">
    <property type="entry name" value="P-loop_NTPase"/>
</dbReference>
<dbReference type="AlphaFoldDB" id="A0A151Y117"/>
<gene>
    <name evidence="2" type="ORF">AZH43_02465</name>
</gene>
<keyword evidence="3" id="KW-1185">Reference proteome</keyword>
<comment type="caution">
    <text evidence="2">The sequence shown here is derived from an EMBL/GenBank/DDBJ whole genome shotgun (WGS) entry which is preliminary data.</text>
</comment>
<sequence>MAAQDNGIQLMNPEQLSVELIEAQYALKDTKGKSNAKSVLILVSGIELAGKGEAVKQLREWVDPRYLRVKADAPQTFNHKQTFWQPYARFMPAEGQIMVMFGNWYSDLLTTSMHVSKPIDETMFDDYVERMRAYEQDLKNNNVDVIKVWFDLSWKSLQKRLDDMDPGEVRWHKLHGLDWRSKKQYDSLQKLRQRFTDDWEIIDCENEAERDQQFAQYILQTLKHCPEHQSKAKGRWKQAKVPDSLLTPAEAPLEKEADKDELKQLSKKVAEALRFDSRNVVLAFEGMDAAGKGGAIKRIVKKLDPREYEIYTISAPENYELSRPYLWRFWNKIQPEEKITIFDRTWYGRVLVERIEGFASERQWQRAYEEINRFEKDLYGSQTIVVKFWLAISKDEQEARFKAREETPHKRFKITQEDWRNRERWEDYLDSTADMLERTDTAYAPWHVISTNDKNTARLEVLRAILKQLKAD</sequence>
<evidence type="ECO:0000259" key="1">
    <source>
        <dbReference type="Pfam" id="PF03976"/>
    </source>
</evidence>
<dbReference type="SUPFAM" id="SSF52540">
    <property type="entry name" value="P-loop containing nucleoside triphosphate hydrolases"/>
    <property type="match status" value="1"/>
</dbReference>